<dbReference type="Pfam" id="PF01762">
    <property type="entry name" value="Galactosyl_T"/>
    <property type="match status" value="1"/>
</dbReference>
<feature type="domain" description="DUF4094" evidence="14">
    <location>
        <begin position="10"/>
        <end position="105"/>
    </location>
</feature>
<keyword evidence="8" id="KW-0735">Signal-anchor</keyword>
<reference evidence="15 16" key="1">
    <citation type="submission" date="2024-03" db="EMBL/GenBank/DDBJ databases">
        <authorList>
            <person name="Gkanogiannis A."/>
            <person name="Becerra Lopez-Lavalle L."/>
        </authorList>
    </citation>
    <scope>NUCLEOTIDE SEQUENCE [LARGE SCALE GENOMIC DNA]</scope>
</reference>
<evidence type="ECO:0000259" key="14">
    <source>
        <dbReference type="Pfam" id="PF13334"/>
    </source>
</evidence>
<keyword evidence="16" id="KW-1185">Reference proteome</keyword>
<keyword evidence="12 13" id="KW-0464">Manganese</keyword>
<dbReference type="Gene3D" id="3.90.550.50">
    <property type="match status" value="1"/>
</dbReference>
<comment type="pathway">
    <text evidence="3">Protein modification; protein glycosylation.</text>
</comment>
<evidence type="ECO:0000256" key="5">
    <source>
        <dbReference type="ARBA" id="ARBA00022676"/>
    </source>
</evidence>
<keyword evidence="5 13" id="KW-0328">Glycosyltransferase</keyword>
<dbReference type="InterPro" id="IPR002659">
    <property type="entry name" value="Glyco_trans_31"/>
</dbReference>
<accession>A0ABP0Y0I7</accession>
<name>A0ABP0Y0I7_9ROSI</name>
<evidence type="ECO:0000256" key="13">
    <source>
        <dbReference type="RuleBase" id="RU363063"/>
    </source>
</evidence>
<dbReference type="PANTHER" id="PTHR11214">
    <property type="entry name" value="BETA-1,3-N-ACETYLGLUCOSAMINYLTRANSFERASE"/>
    <property type="match status" value="1"/>
</dbReference>
<keyword evidence="7" id="KW-0812">Transmembrane</keyword>
<evidence type="ECO:0000256" key="3">
    <source>
        <dbReference type="ARBA" id="ARBA00004922"/>
    </source>
</evidence>
<evidence type="ECO:0000256" key="4">
    <source>
        <dbReference type="ARBA" id="ARBA00008661"/>
    </source>
</evidence>
<evidence type="ECO:0000256" key="9">
    <source>
        <dbReference type="ARBA" id="ARBA00022989"/>
    </source>
</evidence>
<keyword evidence="6" id="KW-0808">Transferase</keyword>
<evidence type="ECO:0000256" key="1">
    <source>
        <dbReference type="ARBA" id="ARBA00001936"/>
    </source>
</evidence>
<organism evidence="15 16">
    <name type="scientific">Citrullus colocynthis</name>
    <name type="common">colocynth</name>
    <dbReference type="NCBI Taxonomy" id="252529"/>
    <lineage>
        <taxon>Eukaryota</taxon>
        <taxon>Viridiplantae</taxon>
        <taxon>Streptophyta</taxon>
        <taxon>Embryophyta</taxon>
        <taxon>Tracheophyta</taxon>
        <taxon>Spermatophyta</taxon>
        <taxon>Magnoliopsida</taxon>
        <taxon>eudicotyledons</taxon>
        <taxon>Gunneridae</taxon>
        <taxon>Pentapetalae</taxon>
        <taxon>rosids</taxon>
        <taxon>fabids</taxon>
        <taxon>Cucurbitales</taxon>
        <taxon>Cucurbitaceae</taxon>
        <taxon>Benincaseae</taxon>
        <taxon>Citrullus</taxon>
    </lineage>
</organism>
<evidence type="ECO:0000256" key="2">
    <source>
        <dbReference type="ARBA" id="ARBA00004323"/>
    </source>
</evidence>
<dbReference type="EMBL" id="OZ021745">
    <property type="protein sequence ID" value="CAK9313091.1"/>
    <property type="molecule type" value="Genomic_DNA"/>
</dbReference>
<protein>
    <recommendedName>
        <fullName evidence="13">Hexosyltransferase</fullName>
        <ecNumber evidence="13">2.4.1.-</ecNumber>
    </recommendedName>
</protein>
<comment type="similarity">
    <text evidence="4 13">Belongs to the glycosyltransferase 31 family.</text>
</comment>
<evidence type="ECO:0000256" key="12">
    <source>
        <dbReference type="ARBA" id="ARBA00023211"/>
    </source>
</evidence>
<evidence type="ECO:0000313" key="15">
    <source>
        <dbReference type="EMBL" id="CAK9313091.1"/>
    </source>
</evidence>
<evidence type="ECO:0000256" key="10">
    <source>
        <dbReference type="ARBA" id="ARBA00023034"/>
    </source>
</evidence>
<keyword evidence="11" id="KW-0472">Membrane</keyword>
<evidence type="ECO:0000256" key="8">
    <source>
        <dbReference type="ARBA" id="ARBA00022968"/>
    </source>
</evidence>
<evidence type="ECO:0000256" key="11">
    <source>
        <dbReference type="ARBA" id="ARBA00023136"/>
    </source>
</evidence>
<evidence type="ECO:0000256" key="7">
    <source>
        <dbReference type="ARBA" id="ARBA00022692"/>
    </source>
</evidence>
<comment type="cofactor">
    <cofactor evidence="1 13">
        <name>Mn(2+)</name>
        <dbReference type="ChEBI" id="CHEBI:29035"/>
    </cofactor>
</comment>
<dbReference type="PANTHER" id="PTHR11214:SF226">
    <property type="entry name" value="BETA-1,3-GALACTOSYLTRANSFERASE 7"/>
    <property type="match status" value="1"/>
</dbReference>
<evidence type="ECO:0000256" key="6">
    <source>
        <dbReference type="ARBA" id="ARBA00022679"/>
    </source>
</evidence>
<keyword evidence="10 13" id="KW-0333">Golgi apparatus</keyword>
<sequence>MKNRGPRKVSAKWVPFFCLAFFLVGMLLTSNGRIWTPKQSDSRLVSRLQHEQQQLRSVSEGIITTNQKSVEDKRVLALFHKTQAAIQSLGRQISTLKTEMAAARKVTPPEINLSSDRDHFPRKKMFIVIGINTAFSSRKRRDTVRATWMPQGEKLLQLEREKGIIIRFMIGHSAKSNSILDRAIDSEDAQHKDFLRLEHVEGYHELSAKTKIFFTTAYAKWDADFYVKVDDDVHVNLGALATTLARHRTKPRVYVGCMKSGPVLSDSNDKYHEPEYWKFGEDGNNYFRHATGQIYAISNDLASYISTNRQILHKYANEDVSLGAWFIGLEVEHVDEHSMCCPTLLDCELKAQAGNACIASFDWKCSGICESVERMKYVHEKCGEKNDTLWTASF</sequence>
<dbReference type="EC" id="2.4.1.-" evidence="13"/>
<dbReference type="Proteomes" id="UP001642487">
    <property type="component" value="Chromosome 11"/>
</dbReference>
<dbReference type="Pfam" id="PF13334">
    <property type="entry name" value="DUF4094"/>
    <property type="match status" value="1"/>
</dbReference>
<gene>
    <name evidence="15" type="ORF">CITCOLO1_LOCUS4801</name>
</gene>
<keyword evidence="9" id="KW-1133">Transmembrane helix</keyword>
<proteinExistence type="inferred from homology"/>
<evidence type="ECO:0000313" key="16">
    <source>
        <dbReference type="Proteomes" id="UP001642487"/>
    </source>
</evidence>
<dbReference type="InterPro" id="IPR025298">
    <property type="entry name" value="DUF4094"/>
</dbReference>
<comment type="subcellular location">
    <subcellularLocation>
        <location evidence="2 13">Golgi apparatus membrane</location>
        <topology evidence="2 13">Single-pass type II membrane protein</topology>
    </subcellularLocation>
</comment>